<keyword evidence="2" id="KW-1185">Reference proteome</keyword>
<evidence type="ECO:0000313" key="1">
    <source>
        <dbReference type="EMBL" id="MBB6553504.1"/>
    </source>
</evidence>
<name>A0A7X0P1T4_9ACTN</name>
<sequence>MAVLDVDGAAALAYAVGQDLHQTACSVLAAGAPDGDSARAGREHCVLHEVVDELAGGRGVAQPVADVSGVGLPPGHPHSWRDAVIVSELVQRGVEVVEHVQFRRKSLK</sequence>
<accession>A0A7X0P1T4</accession>
<evidence type="ECO:0000313" key="2">
    <source>
        <dbReference type="Proteomes" id="UP000565579"/>
    </source>
</evidence>
<dbReference type="AlphaFoldDB" id="A0A7X0P1T4"/>
<proteinExistence type="predicted"/>
<dbReference type="Proteomes" id="UP000565579">
    <property type="component" value="Unassembled WGS sequence"/>
</dbReference>
<protein>
    <submittedName>
        <fullName evidence="1">Uncharacterized protein</fullName>
    </submittedName>
</protein>
<gene>
    <name evidence="1" type="ORF">HD593_008299</name>
</gene>
<comment type="caution">
    <text evidence="1">The sequence shown here is derived from an EMBL/GenBank/DDBJ whole genome shotgun (WGS) entry which is preliminary data.</text>
</comment>
<organism evidence="1 2">
    <name type="scientific">Nonomuraea rubra</name>
    <dbReference type="NCBI Taxonomy" id="46180"/>
    <lineage>
        <taxon>Bacteria</taxon>
        <taxon>Bacillati</taxon>
        <taxon>Actinomycetota</taxon>
        <taxon>Actinomycetes</taxon>
        <taxon>Streptosporangiales</taxon>
        <taxon>Streptosporangiaceae</taxon>
        <taxon>Nonomuraea</taxon>
    </lineage>
</organism>
<reference evidence="1 2" key="1">
    <citation type="submission" date="2020-08" db="EMBL/GenBank/DDBJ databases">
        <title>Sequencing the genomes of 1000 actinobacteria strains.</title>
        <authorList>
            <person name="Klenk H.-P."/>
        </authorList>
    </citation>
    <scope>NUCLEOTIDE SEQUENCE [LARGE SCALE GENOMIC DNA]</scope>
    <source>
        <strain evidence="1 2">DSM 43768</strain>
    </source>
</reference>
<dbReference type="EMBL" id="JACHMI010000001">
    <property type="protein sequence ID" value="MBB6553504.1"/>
    <property type="molecule type" value="Genomic_DNA"/>
</dbReference>